<protein>
    <submittedName>
        <fullName evidence="1">Uncharacterized protein</fullName>
    </submittedName>
</protein>
<dbReference type="OrthoDB" id="8375915at2"/>
<evidence type="ECO:0000313" key="1">
    <source>
        <dbReference type="EMBL" id="SFP16058.1"/>
    </source>
</evidence>
<dbReference type="RefSeq" id="WP_143089606.1">
    <property type="nucleotide sequence ID" value="NZ_FOWZ01000002.1"/>
</dbReference>
<organism evidence="1 2">
    <name type="scientific">Qipengyuania nanhaisediminis</name>
    <dbReference type="NCBI Taxonomy" id="604088"/>
    <lineage>
        <taxon>Bacteria</taxon>
        <taxon>Pseudomonadati</taxon>
        <taxon>Pseudomonadota</taxon>
        <taxon>Alphaproteobacteria</taxon>
        <taxon>Sphingomonadales</taxon>
        <taxon>Erythrobacteraceae</taxon>
        <taxon>Qipengyuania</taxon>
    </lineage>
</organism>
<evidence type="ECO:0000313" key="2">
    <source>
        <dbReference type="Proteomes" id="UP000199331"/>
    </source>
</evidence>
<dbReference type="EMBL" id="FOWZ01000002">
    <property type="protein sequence ID" value="SFP16058.1"/>
    <property type="molecule type" value="Genomic_DNA"/>
</dbReference>
<gene>
    <name evidence="1" type="ORF">SAMN04488060_1748</name>
</gene>
<name>A0A1I5N2K3_9SPHN</name>
<accession>A0A1I5N2K3</accession>
<keyword evidence="2" id="KW-1185">Reference proteome</keyword>
<dbReference type="AlphaFoldDB" id="A0A1I5N2K3"/>
<dbReference type="Proteomes" id="UP000199331">
    <property type="component" value="Unassembled WGS sequence"/>
</dbReference>
<reference evidence="2" key="1">
    <citation type="submission" date="2016-10" db="EMBL/GenBank/DDBJ databases">
        <authorList>
            <person name="Varghese N."/>
            <person name="Submissions S."/>
        </authorList>
    </citation>
    <scope>NUCLEOTIDE SEQUENCE [LARGE SCALE GENOMIC DNA]</scope>
    <source>
        <strain evidence="2">CGMCC 1.7715</strain>
    </source>
</reference>
<sequence length="126" mass="14314">MSQDDRMNSAANAWEADPWDASDEIADAQLAGFLERATKPIRWASIRQAGSSVFGIEREKLTGYDVEYYATENGEDLLLMQLAWHGFPDPPEWRLSSRPSGSENSWQSWGYFADLPENWRLKPNGS</sequence>
<proteinExistence type="predicted"/>